<sequence length="205" mass="22098">MPLVAMRVELVDEPNAMARIAAALGAAEVNIVDIDVHELDGSHVCDELVLDMPDRMNPGGLRQVLVEAGATSVLSVPFDQRRMDAVVRCLDAILATLHADAEDQLTAAICGLVPVDELEIRSIDELGGLDPDGSRLRAGTPVARRVDIDGRPRWVLALPITEGERAESAVLVARIGLRFSATEIARLRSVLRLHQHLSRAGALRS</sequence>
<gene>
    <name evidence="2" type="ORF">AVDCRST_MAG50-2696</name>
</gene>
<protein>
    <recommendedName>
        <fullName evidence="1">ACT domain-containing protein</fullName>
    </recommendedName>
</protein>
<evidence type="ECO:0000259" key="1">
    <source>
        <dbReference type="PROSITE" id="PS51671"/>
    </source>
</evidence>
<dbReference type="InterPro" id="IPR045865">
    <property type="entry name" value="ACT-like_dom_sf"/>
</dbReference>
<dbReference type="Gene3D" id="3.30.70.260">
    <property type="match status" value="1"/>
</dbReference>
<dbReference type="AlphaFoldDB" id="A0A6J4IRQ3"/>
<dbReference type="PROSITE" id="PS51671">
    <property type="entry name" value="ACT"/>
    <property type="match status" value="1"/>
</dbReference>
<dbReference type="SUPFAM" id="SSF55021">
    <property type="entry name" value="ACT-like"/>
    <property type="match status" value="1"/>
</dbReference>
<dbReference type="EMBL" id="CADCTF010000122">
    <property type="protein sequence ID" value="CAA9257663.1"/>
    <property type="molecule type" value="Genomic_DNA"/>
</dbReference>
<feature type="domain" description="ACT" evidence="1">
    <location>
        <begin position="5"/>
        <end position="78"/>
    </location>
</feature>
<organism evidence="2">
    <name type="scientific">uncultured Acidimicrobiales bacterium</name>
    <dbReference type="NCBI Taxonomy" id="310071"/>
    <lineage>
        <taxon>Bacteria</taxon>
        <taxon>Bacillati</taxon>
        <taxon>Actinomycetota</taxon>
        <taxon>Acidimicrobiia</taxon>
        <taxon>Acidimicrobiales</taxon>
        <taxon>environmental samples</taxon>
    </lineage>
</organism>
<evidence type="ECO:0000313" key="2">
    <source>
        <dbReference type="EMBL" id="CAA9257663.1"/>
    </source>
</evidence>
<proteinExistence type="predicted"/>
<accession>A0A6J4IRQ3</accession>
<reference evidence="2" key="1">
    <citation type="submission" date="2020-02" db="EMBL/GenBank/DDBJ databases">
        <authorList>
            <person name="Meier V. D."/>
        </authorList>
    </citation>
    <scope>NUCLEOTIDE SEQUENCE</scope>
    <source>
        <strain evidence="2">AVDCRST_MAG50</strain>
    </source>
</reference>
<name>A0A6J4IRQ3_9ACTN</name>
<dbReference type="InterPro" id="IPR002912">
    <property type="entry name" value="ACT_dom"/>
</dbReference>